<dbReference type="Proteomes" id="UP000485484">
    <property type="component" value="Unassembled WGS sequence"/>
</dbReference>
<proteinExistence type="predicted"/>
<evidence type="ECO:0000259" key="1">
    <source>
        <dbReference type="Pfam" id="PF01208"/>
    </source>
</evidence>
<reference evidence="2" key="1">
    <citation type="submission" date="2017-02" db="EMBL/GenBank/DDBJ databases">
        <title>Delving into the versatile metabolic prowess of the omnipresent phylum Bacteroidetes.</title>
        <authorList>
            <person name="Nobu M.K."/>
            <person name="Mei R."/>
            <person name="Narihiro T."/>
            <person name="Kuroda K."/>
            <person name="Liu W.-T."/>
        </authorList>
    </citation>
    <scope>NUCLEOTIDE SEQUENCE</scope>
    <source>
        <strain evidence="2">ADurb.Bin417</strain>
    </source>
</reference>
<dbReference type="Gene3D" id="3.20.20.210">
    <property type="match status" value="1"/>
</dbReference>
<protein>
    <submittedName>
        <fullName evidence="2">Uroporphyrinogen decarboxylase (URO-D)</fullName>
    </submittedName>
</protein>
<sequence length="379" mass="42642">MITPRENMLKIFRHERPDWLPVTGHCDPYNQPSREGMDPALASALGEVKWGDESIVTFSRYLGLDILDWFGLPSVRSSRRNVVVEEHVEGDVKTHLWHTSKGDLRETIRILREPGGARSANYTEHLVKSPADLPALAEIFEDELIEPNPDGFEKTRRRRELIGEDGLLIGVMLGTPLGMMYRAYSGVANLAYLFADAPEALRDCFRIMERNYRRRLEIGLQSEVDIIVSVDDTSTTAISPAMFETYNLDLTDGRADLTHAAGKIYFHHSCGLIRDLLPLYRRTRMDAVHGFTIPPIGNVTVAEGRQALGDRITIMAGLQQLVDPMDDRPAVRAAIHAMIREAGAGDHFILGLAGYPHRTIEQMQFVVDCCREISPDRPR</sequence>
<dbReference type="SUPFAM" id="SSF51726">
    <property type="entry name" value="UROD/MetE-like"/>
    <property type="match status" value="1"/>
</dbReference>
<gene>
    <name evidence="2" type="ORF">BWY73_00834</name>
</gene>
<evidence type="ECO:0000313" key="2">
    <source>
        <dbReference type="EMBL" id="OPZ92382.1"/>
    </source>
</evidence>
<dbReference type="InterPro" id="IPR000257">
    <property type="entry name" value="Uroporphyrinogen_deCOase"/>
</dbReference>
<dbReference type="GO" id="GO:0006779">
    <property type="term" value="P:porphyrin-containing compound biosynthetic process"/>
    <property type="evidence" value="ECO:0007669"/>
    <property type="project" value="InterPro"/>
</dbReference>
<comment type="caution">
    <text evidence="2">The sequence shown here is derived from an EMBL/GenBank/DDBJ whole genome shotgun (WGS) entry which is preliminary data.</text>
</comment>
<dbReference type="AlphaFoldDB" id="A0A1V5MH04"/>
<dbReference type="GO" id="GO:0004853">
    <property type="term" value="F:uroporphyrinogen decarboxylase activity"/>
    <property type="evidence" value="ECO:0007669"/>
    <property type="project" value="InterPro"/>
</dbReference>
<dbReference type="Pfam" id="PF01208">
    <property type="entry name" value="URO-D"/>
    <property type="match status" value="1"/>
</dbReference>
<organism evidence="2">
    <name type="scientific">candidate division TA06 bacterium ADurb.Bin417</name>
    <dbReference type="NCBI Taxonomy" id="1852828"/>
    <lineage>
        <taxon>Bacteria</taxon>
        <taxon>Bacteria division TA06</taxon>
    </lineage>
</organism>
<dbReference type="EMBL" id="MWAK01000104">
    <property type="protein sequence ID" value="OPZ92382.1"/>
    <property type="molecule type" value="Genomic_DNA"/>
</dbReference>
<name>A0A1V5MH04_UNCT6</name>
<accession>A0A1V5MH04</accession>
<feature type="domain" description="Uroporphyrinogen decarboxylase (URO-D)" evidence="1">
    <location>
        <begin position="149"/>
        <end position="372"/>
    </location>
</feature>
<dbReference type="InterPro" id="IPR038071">
    <property type="entry name" value="UROD/MetE-like_sf"/>
</dbReference>